<organism evidence="1">
    <name type="scientific">uncultured Nocardioidaceae bacterium</name>
    <dbReference type="NCBI Taxonomy" id="253824"/>
    <lineage>
        <taxon>Bacteria</taxon>
        <taxon>Bacillati</taxon>
        <taxon>Actinomycetota</taxon>
        <taxon>Actinomycetes</taxon>
        <taxon>Propionibacteriales</taxon>
        <taxon>Nocardioidaceae</taxon>
        <taxon>environmental samples</taxon>
    </lineage>
</organism>
<reference evidence="1" key="1">
    <citation type="submission" date="2020-02" db="EMBL/GenBank/DDBJ databases">
        <authorList>
            <person name="Meier V. D."/>
        </authorList>
    </citation>
    <scope>NUCLEOTIDE SEQUENCE</scope>
    <source>
        <strain evidence="1">AVDCRST_MAG47</strain>
    </source>
</reference>
<name>A0A6J4MS96_9ACTN</name>
<gene>
    <name evidence="1" type="ORF">AVDCRST_MAG47-721</name>
</gene>
<proteinExistence type="predicted"/>
<accession>A0A6J4MS96</accession>
<dbReference type="EMBL" id="CADCUK010000052">
    <property type="protein sequence ID" value="CAA9367225.1"/>
    <property type="molecule type" value="Genomic_DNA"/>
</dbReference>
<sequence length="77" mass="8022">MTGSAAAGRERRRNDVIDHDAATELVTTGHPQVDEVLGTLQPLSQLPVDQHVAVFEAAHVGLRDALSNAGPAAADRG</sequence>
<evidence type="ECO:0000313" key="1">
    <source>
        <dbReference type="EMBL" id="CAA9367225.1"/>
    </source>
</evidence>
<dbReference type="AlphaFoldDB" id="A0A6J4MS96"/>
<protein>
    <submittedName>
        <fullName evidence="1">Uncharacterized protein</fullName>
    </submittedName>
</protein>